<dbReference type="Gene3D" id="1.10.238.10">
    <property type="entry name" value="EF-hand"/>
    <property type="match status" value="1"/>
</dbReference>
<feature type="domain" description="EF-hand" evidence="1">
    <location>
        <begin position="54"/>
        <end position="89"/>
    </location>
</feature>
<gene>
    <name evidence="2" type="ORF">HCN08_14345</name>
</gene>
<dbReference type="SUPFAM" id="SSF47473">
    <property type="entry name" value="EF-hand"/>
    <property type="match status" value="1"/>
</dbReference>
<dbReference type="RefSeq" id="WP_167983423.1">
    <property type="nucleotide sequence ID" value="NZ_JAATEJ010000009.1"/>
</dbReference>
<evidence type="ECO:0000313" key="3">
    <source>
        <dbReference type="Proteomes" id="UP000734511"/>
    </source>
</evidence>
<dbReference type="SMART" id="SM00054">
    <property type="entry name" value="EFh"/>
    <property type="match status" value="3"/>
</dbReference>
<organism evidence="2 3">
    <name type="scientific">Actinacidiphila epipremni</name>
    <dbReference type="NCBI Taxonomy" id="2053013"/>
    <lineage>
        <taxon>Bacteria</taxon>
        <taxon>Bacillati</taxon>
        <taxon>Actinomycetota</taxon>
        <taxon>Actinomycetes</taxon>
        <taxon>Kitasatosporales</taxon>
        <taxon>Streptomycetaceae</taxon>
        <taxon>Actinacidiphila</taxon>
    </lineage>
</organism>
<evidence type="ECO:0000313" key="2">
    <source>
        <dbReference type="EMBL" id="NJP44564.1"/>
    </source>
</evidence>
<dbReference type="PROSITE" id="PS50222">
    <property type="entry name" value="EF_HAND_2"/>
    <property type="match status" value="1"/>
</dbReference>
<dbReference type="InterPro" id="IPR011992">
    <property type="entry name" value="EF-hand-dom_pair"/>
</dbReference>
<dbReference type="InterPro" id="IPR002048">
    <property type="entry name" value="EF_hand_dom"/>
</dbReference>
<accession>A0ABX0ZS35</accession>
<evidence type="ECO:0000259" key="1">
    <source>
        <dbReference type="PROSITE" id="PS50222"/>
    </source>
</evidence>
<reference evidence="2 3" key="1">
    <citation type="submission" date="2020-03" db="EMBL/GenBank/DDBJ databases">
        <title>WGS of actinomycetes isolated from Thailand.</title>
        <authorList>
            <person name="Thawai C."/>
        </authorList>
    </citation>
    <scope>NUCLEOTIDE SEQUENCE [LARGE SCALE GENOMIC DNA]</scope>
    <source>
        <strain evidence="2 3">PRB2-1</strain>
    </source>
</reference>
<keyword evidence="3" id="KW-1185">Reference proteome</keyword>
<protein>
    <submittedName>
        <fullName evidence="2">Calcium-binding protein</fullName>
    </submittedName>
</protein>
<dbReference type="EMBL" id="JAATEJ010000009">
    <property type="protein sequence ID" value="NJP44564.1"/>
    <property type="molecule type" value="Genomic_DNA"/>
</dbReference>
<dbReference type="Pfam" id="PF13202">
    <property type="entry name" value="EF-hand_5"/>
    <property type="match status" value="1"/>
</dbReference>
<dbReference type="PROSITE" id="PS00018">
    <property type="entry name" value="EF_HAND_1"/>
    <property type="match status" value="2"/>
</dbReference>
<dbReference type="InterPro" id="IPR018247">
    <property type="entry name" value="EF_Hand_1_Ca_BS"/>
</dbReference>
<name>A0ABX0ZS35_9ACTN</name>
<proteinExistence type="predicted"/>
<comment type="caution">
    <text evidence="2">The sequence shown here is derived from an EMBL/GenBank/DDBJ whole genome shotgun (WGS) entry which is preliminary data.</text>
</comment>
<dbReference type="Proteomes" id="UP000734511">
    <property type="component" value="Unassembled WGS sequence"/>
</dbReference>
<sequence>MSTEATRRVALVFSLLDANGNGVLEAVDFSLMSERVVAAAPHAEPAARERMRAAFERYWTTLLTELDANGDGEISFEEYTACVLSPERFEPTITEFAEALAALGDPDGDGLIERPAFMDLMTAIGFQRANIDTLFDAFGPTPDDRVRVRTWVEGIKDYYSPDKAGIPGDHLVAGAADTAA</sequence>